<evidence type="ECO:0000313" key="9">
    <source>
        <dbReference type="EnsemblPlants" id="OGLUM01G16790.1"/>
    </source>
</evidence>
<dbReference type="SMART" id="SM00513">
    <property type="entry name" value="SAP"/>
    <property type="match status" value="2"/>
</dbReference>
<dbReference type="InterPro" id="IPR036361">
    <property type="entry name" value="SAP_dom_sf"/>
</dbReference>
<dbReference type="Proteomes" id="UP000026961">
    <property type="component" value="Chromosome 1"/>
</dbReference>
<dbReference type="InterPro" id="IPR012317">
    <property type="entry name" value="Poly(ADP-ribose)pol_cat_dom"/>
</dbReference>
<feature type="domain" description="SAP" evidence="7">
    <location>
        <begin position="91"/>
        <end position="125"/>
    </location>
</feature>
<dbReference type="AlphaFoldDB" id="A0A0D9Y862"/>
<feature type="region of interest" description="Disordered" evidence="6">
    <location>
        <begin position="41"/>
        <end position="92"/>
    </location>
</feature>
<dbReference type="STRING" id="40148.A0A0D9Y862"/>
<keyword evidence="2 5" id="KW-0808">Transferase</keyword>
<accession>A0A0D9Y862</accession>
<sequence>MSARLRVEKLRAELQRRGLDASGNKPVLVRRLDAAIRKEEEEEAAVSAAAKEEADAGGVVDGEGNGEDKRKRKRRGDGEDVDNSESDAAKLEGMSYRELQALAKSRGLAANGSKKEVIERLLCAPSDTDGGVQDKKKIAKDGDDRVEECRKEKIVTATRKGAAVLDQHIPDHIKMTYHVLQVGDEIYDATMNQTNVGDNNNKFYIIQALGYNADKLPLGKLSKSTIFKVEALGEIEIATKLLEDDSTDQVALGEMNELLNADYDANNLPKGKLSTKGVGQTEPNTAESKITDDGVVVPLGKPKAEPSKRGSLLYNEFIVYNVDQIRMRYVLHVSFNFKKR</sequence>
<dbReference type="Gene3D" id="1.10.720.30">
    <property type="entry name" value="SAP domain"/>
    <property type="match status" value="2"/>
</dbReference>
<dbReference type="Gramene" id="OGLUM01G16790.1">
    <property type="protein sequence ID" value="OGLUM01G16790.1"/>
    <property type="gene ID" value="OGLUM01G16790"/>
</dbReference>
<protein>
    <recommendedName>
        <fullName evidence="5">Poly [ADP-ribose] polymerase</fullName>
        <shortName evidence="5">PARP</shortName>
        <ecNumber evidence="5">2.4.2.-</ecNumber>
    </recommendedName>
</protein>
<evidence type="ECO:0000256" key="3">
    <source>
        <dbReference type="ARBA" id="ARBA00023027"/>
    </source>
</evidence>
<dbReference type="PANTHER" id="PTHR10459">
    <property type="entry name" value="DNA LIGASE"/>
    <property type="match status" value="1"/>
</dbReference>
<dbReference type="Pfam" id="PF00644">
    <property type="entry name" value="PARP"/>
    <property type="match status" value="1"/>
</dbReference>
<dbReference type="SUPFAM" id="SSF68906">
    <property type="entry name" value="SAP domain"/>
    <property type="match status" value="2"/>
</dbReference>
<organism evidence="9">
    <name type="scientific">Oryza glumipatula</name>
    <dbReference type="NCBI Taxonomy" id="40148"/>
    <lineage>
        <taxon>Eukaryota</taxon>
        <taxon>Viridiplantae</taxon>
        <taxon>Streptophyta</taxon>
        <taxon>Embryophyta</taxon>
        <taxon>Tracheophyta</taxon>
        <taxon>Spermatophyta</taxon>
        <taxon>Magnoliopsida</taxon>
        <taxon>Liliopsida</taxon>
        <taxon>Poales</taxon>
        <taxon>Poaceae</taxon>
        <taxon>BOP clade</taxon>
        <taxon>Oryzoideae</taxon>
        <taxon>Oryzeae</taxon>
        <taxon>Oryzinae</taxon>
        <taxon>Oryza</taxon>
    </lineage>
</organism>
<comment type="catalytic activity">
    <reaction evidence="4">
        <text>NAD(+) + (ADP-D-ribosyl)n-acceptor = nicotinamide + (ADP-D-ribosyl)n+1-acceptor + H(+).</text>
        <dbReference type="EC" id="2.4.2.30"/>
    </reaction>
</comment>
<dbReference type="PANTHER" id="PTHR10459:SF60">
    <property type="entry name" value="POLY [ADP-RIBOSE] POLYMERASE 2"/>
    <property type="match status" value="1"/>
</dbReference>
<feature type="domain" description="PARP catalytic" evidence="8">
    <location>
        <begin position="1"/>
        <end position="340"/>
    </location>
</feature>
<keyword evidence="10" id="KW-1185">Reference proteome</keyword>
<reference evidence="9" key="1">
    <citation type="submission" date="2013-08" db="EMBL/GenBank/DDBJ databases">
        <title>Oryza genome evolution.</title>
        <authorList>
            <person name="Wing R.A."/>
            <person name="Panaud O."/>
            <person name="Oliveira A.C."/>
        </authorList>
    </citation>
    <scope>NUCLEOTIDE SEQUENCE</scope>
</reference>
<reference evidence="9" key="2">
    <citation type="submission" date="2015-04" db="UniProtKB">
        <authorList>
            <consortium name="EnsemblPlants"/>
        </authorList>
    </citation>
    <scope>IDENTIFICATION</scope>
</reference>
<evidence type="ECO:0000259" key="8">
    <source>
        <dbReference type="PROSITE" id="PS51059"/>
    </source>
</evidence>
<keyword evidence="3 5" id="KW-0520">NAD</keyword>
<dbReference type="HOGENOM" id="CLU_977889_0_0_1"/>
<dbReference type="GO" id="GO:0070212">
    <property type="term" value="P:protein poly-ADP-ribosylation"/>
    <property type="evidence" value="ECO:0007669"/>
    <property type="project" value="TreeGrafter"/>
</dbReference>
<dbReference type="InterPro" id="IPR050800">
    <property type="entry name" value="ARTD/PARP"/>
</dbReference>
<proteinExistence type="predicted"/>
<name>A0A0D9Y862_9ORYZ</name>
<feature type="domain" description="SAP" evidence="7">
    <location>
        <begin position="2"/>
        <end position="36"/>
    </location>
</feature>
<evidence type="ECO:0000256" key="6">
    <source>
        <dbReference type="SAM" id="MobiDB-lite"/>
    </source>
</evidence>
<dbReference type="SUPFAM" id="SSF142921">
    <property type="entry name" value="WGR domain-like"/>
    <property type="match status" value="1"/>
</dbReference>
<evidence type="ECO:0000256" key="1">
    <source>
        <dbReference type="ARBA" id="ARBA00022676"/>
    </source>
</evidence>
<dbReference type="GO" id="GO:1990404">
    <property type="term" value="F:NAD+-protein mono-ADP-ribosyltransferase activity"/>
    <property type="evidence" value="ECO:0007669"/>
    <property type="project" value="TreeGrafter"/>
</dbReference>
<dbReference type="InterPro" id="IPR036930">
    <property type="entry name" value="WGR_dom_sf"/>
</dbReference>
<keyword evidence="1 5" id="KW-0328">Glycosyltransferase</keyword>
<dbReference type="PROSITE" id="PS51059">
    <property type="entry name" value="PARP_CATALYTIC"/>
    <property type="match status" value="1"/>
</dbReference>
<dbReference type="InterPro" id="IPR003034">
    <property type="entry name" value="SAP_dom"/>
</dbReference>
<dbReference type="GO" id="GO:0005730">
    <property type="term" value="C:nucleolus"/>
    <property type="evidence" value="ECO:0007669"/>
    <property type="project" value="TreeGrafter"/>
</dbReference>
<dbReference type="PROSITE" id="PS50800">
    <property type="entry name" value="SAP"/>
    <property type="match status" value="2"/>
</dbReference>
<dbReference type="GO" id="GO:0003950">
    <property type="term" value="F:NAD+ poly-ADP-ribosyltransferase activity"/>
    <property type="evidence" value="ECO:0007669"/>
    <property type="project" value="UniProtKB-UniRule"/>
</dbReference>
<reference evidence="9" key="3">
    <citation type="submission" date="2018-05" db="EMBL/GenBank/DDBJ databases">
        <title>OgluRS3 (Oryza glumaepatula Reference Sequence Version 3).</title>
        <authorList>
            <person name="Zhang J."/>
            <person name="Kudrna D."/>
            <person name="Lee S."/>
            <person name="Talag J."/>
            <person name="Welchert J."/>
            <person name="Wing R.A."/>
        </authorList>
    </citation>
    <scope>NUCLEOTIDE SEQUENCE [LARGE SCALE GENOMIC DNA]</scope>
</reference>
<dbReference type="eggNOG" id="KOG1037">
    <property type="taxonomic scope" value="Eukaryota"/>
</dbReference>
<dbReference type="EC" id="2.4.2.-" evidence="5"/>
<dbReference type="SUPFAM" id="SSF56399">
    <property type="entry name" value="ADP-ribosylation"/>
    <property type="match status" value="1"/>
</dbReference>
<dbReference type="GO" id="GO:0006302">
    <property type="term" value="P:double-strand break repair"/>
    <property type="evidence" value="ECO:0007669"/>
    <property type="project" value="TreeGrafter"/>
</dbReference>
<dbReference type="EnsemblPlants" id="OGLUM01G16790.1">
    <property type="protein sequence ID" value="OGLUM01G16790.1"/>
    <property type="gene ID" value="OGLUM01G16790"/>
</dbReference>
<evidence type="ECO:0000313" key="10">
    <source>
        <dbReference type="Proteomes" id="UP000026961"/>
    </source>
</evidence>
<evidence type="ECO:0000256" key="2">
    <source>
        <dbReference type="ARBA" id="ARBA00022679"/>
    </source>
</evidence>
<dbReference type="Gene3D" id="3.90.228.10">
    <property type="match status" value="1"/>
</dbReference>
<dbReference type="Pfam" id="PF02037">
    <property type="entry name" value="SAP"/>
    <property type="match status" value="2"/>
</dbReference>
<evidence type="ECO:0000259" key="7">
    <source>
        <dbReference type="PROSITE" id="PS50800"/>
    </source>
</evidence>
<dbReference type="FunFam" id="1.10.720.30:FF:000023">
    <property type="entry name" value="Poly [ADP-ribose] polymerase"/>
    <property type="match status" value="1"/>
</dbReference>
<evidence type="ECO:0000256" key="5">
    <source>
        <dbReference type="RuleBase" id="RU362114"/>
    </source>
</evidence>
<evidence type="ECO:0000256" key="4">
    <source>
        <dbReference type="ARBA" id="ARBA00033987"/>
    </source>
</evidence>